<evidence type="ECO:0000256" key="2">
    <source>
        <dbReference type="SAM" id="MobiDB-lite"/>
    </source>
</evidence>
<evidence type="ECO:0000256" key="1">
    <source>
        <dbReference type="SAM" id="Coils"/>
    </source>
</evidence>
<reference evidence="3 4" key="1">
    <citation type="submission" date="2017-10" db="EMBL/GenBank/DDBJ databases">
        <title>Nyctiphanis sp. nov., isolated from the stomach of the euphausiid Nyctiphanes simplex (Hansen, 1911) in the Gulf of California.</title>
        <authorList>
            <person name="Gomez-Gil B."/>
            <person name="Aguilar-Mendez M."/>
            <person name="Lopez-Cortes A."/>
            <person name="Gomez-Gutierrez J."/>
            <person name="Roque A."/>
            <person name="Lang E."/>
            <person name="Gonzalez-Castillo A."/>
        </authorList>
    </citation>
    <scope>NUCLEOTIDE SEQUENCE [LARGE SCALE GENOMIC DNA]</scope>
    <source>
        <strain evidence="3 4">CAIM 600</strain>
    </source>
</reference>
<sequence>MLPSINNEKLINDEANTRERIKKLEENNNLKDNTGEKKDQNILSDKKSVDEQVARSGKALSEGNGEVSSNDGSKEEKRKKLEESFFRILKESDESGNQELKNEFKKLLLGEPTPSGRSRRSTSKSYTPGPHQLSNEETLVQIAESQIRELEQAATDSSQSQLIKDKKRDLLLYKVHLLSARRDLVAMRAAQNNIITAPKSSDYATQIAGQLSRAFVAQSLIDYAVIDTKTIRDEILDIGDVTEEELDSAGKRFESAIGIEMDKVRVELNEGLKNTDARWGKAVAKEHEERIGAMLQMAASIFDVSLGFGTGIHLIRTLRKQYNALKKANEAIDDARAALKANQRWIAPSSLPFANLQKTLTTAIKTAKTKSKDFAGTITVGSKEWSHEWGRGNSARANLLKSVKDEIAEISVANGGNVNPNYSSEYFENESRFGTDRTKWYSLARTMGNLLAKNIANTQKQFLKEPSARASGIWSGAGSAFWKNGLFNAKPPSEHNEALNFNRKRAQELNAEAIEQGSNVRYVVMNERYTKWHKAGWHTNILKVPKTTYEALQPRFMTGGNENLIEIGNNRNVFNQEYNYNSYSKEWDREYSEYTDAFPIVENWPKDFQVSPH</sequence>
<feature type="coiled-coil region" evidence="1">
    <location>
        <begin position="315"/>
        <end position="342"/>
    </location>
</feature>
<keyword evidence="1" id="KW-0175">Coiled coil</keyword>
<protein>
    <submittedName>
        <fullName evidence="3">Uncharacterized protein</fullName>
    </submittedName>
</protein>
<feature type="region of interest" description="Disordered" evidence="2">
    <location>
        <begin position="104"/>
        <end position="136"/>
    </location>
</feature>
<dbReference type="Proteomes" id="UP000290287">
    <property type="component" value="Unassembled WGS sequence"/>
</dbReference>
<accession>A0A4Q0YFU6</accession>
<name>A0A4Q0YFU6_9GAMM</name>
<feature type="compositionally biased region" description="Basic and acidic residues" evidence="2">
    <location>
        <begin position="24"/>
        <end position="53"/>
    </location>
</feature>
<dbReference type="EMBL" id="PEIB01000057">
    <property type="protein sequence ID" value="RXJ69103.1"/>
    <property type="molecule type" value="Genomic_DNA"/>
</dbReference>
<keyword evidence="4" id="KW-1185">Reference proteome</keyword>
<proteinExistence type="predicted"/>
<evidence type="ECO:0000313" key="4">
    <source>
        <dbReference type="Proteomes" id="UP000290287"/>
    </source>
</evidence>
<evidence type="ECO:0000313" key="3">
    <source>
        <dbReference type="EMBL" id="RXJ69103.1"/>
    </source>
</evidence>
<gene>
    <name evidence="3" type="ORF">CS022_23935</name>
</gene>
<organism evidence="3 4">
    <name type="scientific">Veronia nyctiphanis</name>
    <dbReference type="NCBI Taxonomy" id="1278244"/>
    <lineage>
        <taxon>Bacteria</taxon>
        <taxon>Pseudomonadati</taxon>
        <taxon>Pseudomonadota</taxon>
        <taxon>Gammaproteobacteria</taxon>
        <taxon>Vibrionales</taxon>
        <taxon>Vibrionaceae</taxon>
        <taxon>Veronia</taxon>
    </lineage>
</organism>
<dbReference type="AlphaFoldDB" id="A0A4Q0YFU6"/>
<comment type="caution">
    <text evidence="3">The sequence shown here is derived from an EMBL/GenBank/DDBJ whole genome shotgun (WGS) entry which is preliminary data.</text>
</comment>
<feature type="region of interest" description="Disordered" evidence="2">
    <location>
        <begin position="24"/>
        <end position="78"/>
    </location>
</feature>